<gene>
    <name evidence="1" type="ORF">ERICV_01379</name>
</gene>
<evidence type="ECO:0000313" key="1">
    <source>
        <dbReference type="EMBL" id="QHZ50540.1"/>
    </source>
</evidence>
<proteinExistence type="predicted"/>
<dbReference type="RefSeq" id="WP_167552485.1">
    <property type="nucleotide sequence ID" value="NZ_CP019651.1"/>
</dbReference>
<organism evidence="1 2">
    <name type="scientific">Paenibacillus larvae subsp. larvae</name>
    <dbReference type="NCBI Taxonomy" id="147375"/>
    <lineage>
        <taxon>Bacteria</taxon>
        <taxon>Bacillati</taxon>
        <taxon>Bacillota</taxon>
        <taxon>Bacilli</taxon>
        <taxon>Bacillales</taxon>
        <taxon>Paenibacillaceae</taxon>
        <taxon>Paenibacillus</taxon>
    </lineage>
</organism>
<accession>A0A6C0QPM6</accession>
<reference evidence="1 2" key="1">
    <citation type="journal article" date="2020" name="Int. J. Med. Microbiol.">
        <title>Discovery of Paenibacillus larvae ERIC V: Phenotypic and genomic comparison to genotypes ERIC I-IV reveal different inventories of virulence factors which correlate with epidemiological prevalences of American Foulbrood.</title>
        <authorList>
            <person name="Beims H."/>
            <person name="Bunk B."/>
            <person name="Erler S."/>
            <person name="Mohr K.I."/>
            <person name="Sproer C."/>
            <person name="Pradella S."/>
            <person name="Gunther G."/>
            <person name="Rohde M."/>
            <person name="von der Ohe W."/>
            <person name="Steinert M."/>
        </authorList>
    </citation>
    <scope>NUCLEOTIDE SEQUENCE [LARGE SCALE GENOMIC DNA]</scope>
    <source>
        <strain evidence="1">Eric_V</strain>
    </source>
</reference>
<name>A0A6C0QPM6_9BACL</name>
<dbReference type="Proteomes" id="UP000464330">
    <property type="component" value="Chromosome"/>
</dbReference>
<protein>
    <submittedName>
        <fullName evidence="1">Uncharacterized protein</fullName>
    </submittedName>
</protein>
<sequence>MDNEKVLEEFDTEIYARTSNNNMPAPTGKFIKLTEEEMKQIEESFKLAL</sequence>
<dbReference type="AlphaFoldDB" id="A0A6C0QPM6"/>
<evidence type="ECO:0000313" key="2">
    <source>
        <dbReference type="Proteomes" id="UP000464330"/>
    </source>
</evidence>
<dbReference type="EMBL" id="CP019717">
    <property type="protein sequence ID" value="QHZ50540.1"/>
    <property type="molecule type" value="Genomic_DNA"/>
</dbReference>